<protein>
    <submittedName>
        <fullName evidence="2">Late competence development protein ComFB</fullName>
    </submittedName>
</protein>
<dbReference type="Pfam" id="PF10719">
    <property type="entry name" value="ComFB"/>
    <property type="match status" value="1"/>
</dbReference>
<accession>I4DC42</accession>
<feature type="region of interest" description="Disordered" evidence="1">
    <location>
        <begin position="89"/>
        <end position="113"/>
    </location>
</feature>
<dbReference type="InterPro" id="IPR019657">
    <property type="entry name" value="ComFB"/>
</dbReference>
<evidence type="ECO:0000256" key="1">
    <source>
        <dbReference type="SAM" id="MobiDB-lite"/>
    </source>
</evidence>
<name>I4DC42_DESAJ</name>
<keyword evidence="3" id="KW-1185">Reference proteome</keyword>
<dbReference type="HOGENOM" id="CLU_170941_0_0_9"/>
<gene>
    <name evidence="2" type="ordered locus">Desaci_4526</name>
</gene>
<dbReference type="Proteomes" id="UP000002892">
    <property type="component" value="Chromosome"/>
</dbReference>
<reference evidence="2 3" key="1">
    <citation type="journal article" date="2012" name="J. Bacteriol.">
        <title>Complete genome sequences of Desulfosporosinus orientis DSM765T, Desulfosporosinus youngiae DSM17734T, Desulfosporosinus meridiei DSM13257T, and Desulfosporosinus acidiphilus DSM22704T.</title>
        <authorList>
            <person name="Pester M."/>
            <person name="Brambilla E."/>
            <person name="Alazard D."/>
            <person name="Rattei T."/>
            <person name="Weinmaier T."/>
            <person name="Han J."/>
            <person name="Lucas S."/>
            <person name="Lapidus A."/>
            <person name="Cheng J.F."/>
            <person name="Goodwin L."/>
            <person name="Pitluck S."/>
            <person name="Peters L."/>
            <person name="Ovchinnikova G."/>
            <person name="Teshima H."/>
            <person name="Detter J.C."/>
            <person name="Han C.S."/>
            <person name="Tapia R."/>
            <person name="Land M.L."/>
            <person name="Hauser L."/>
            <person name="Kyrpides N.C."/>
            <person name="Ivanova N.N."/>
            <person name="Pagani I."/>
            <person name="Huntmann M."/>
            <person name="Wei C.L."/>
            <person name="Davenport K.W."/>
            <person name="Daligault H."/>
            <person name="Chain P.S."/>
            <person name="Chen A."/>
            <person name="Mavromatis K."/>
            <person name="Markowitz V."/>
            <person name="Szeto E."/>
            <person name="Mikhailova N."/>
            <person name="Pati A."/>
            <person name="Wagner M."/>
            <person name="Woyke T."/>
            <person name="Ollivier B."/>
            <person name="Klenk H.P."/>
            <person name="Spring S."/>
            <person name="Loy A."/>
        </authorList>
    </citation>
    <scope>NUCLEOTIDE SEQUENCE [LARGE SCALE GENOMIC DNA]</scope>
    <source>
        <strain evidence="3">DSM 22704 / JCM 16185 / SJ4</strain>
    </source>
</reference>
<proteinExistence type="predicted"/>
<evidence type="ECO:0000313" key="2">
    <source>
        <dbReference type="EMBL" id="AFM43366.1"/>
    </source>
</evidence>
<evidence type="ECO:0000313" key="3">
    <source>
        <dbReference type="Proteomes" id="UP000002892"/>
    </source>
</evidence>
<dbReference type="RefSeq" id="WP_014829349.1">
    <property type="nucleotide sequence ID" value="NC_018068.1"/>
</dbReference>
<dbReference type="KEGG" id="dai:Desaci_4526"/>
<sequence>MLQITDHQVKNYSEILVNQALEEYLRDNVIVCTCQRCLADIMALALNCLPARYYVTSLGEVIIKSQSEDLAEQVRLMSIVAHAVQQVGAKPSHELSKPITETEEVKKQSQSAR</sequence>
<dbReference type="AlphaFoldDB" id="I4DC42"/>
<organism evidence="2 3">
    <name type="scientific">Desulfosporosinus acidiphilus (strain DSM 22704 / JCM 16185 / SJ4)</name>
    <dbReference type="NCBI Taxonomy" id="646529"/>
    <lineage>
        <taxon>Bacteria</taxon>
        <taxon>Bacillati</taxon>
        <taxon>Bacillota</taxon>
        <taxon>Clostridia</taxon>
        <taxon>Eubacteriales</taxon>
        <taxon>Desulfitobacteriaceae</taxon>
        <taxon>Desulfosporosinus</taxon>
    </lineage>
</organism>
<dbReference type="eggNOG" id="ENOG5032ZR4">
    <property type="taxonomic scope" value="Bacteria"/>
</dbReference>
<dbReference type="EMBL" id="CP003639">
    <property type="protein sequence ID" value="AFM43366.1"/>
    <property type="molecule type" value="Genomic_DNA"/>
</dbReference>
<dbReference type="STRING" id="646529.Desaci_4526"/>